<gene>
    <name evidence="1" type="ORF">Zmor_013281</name>
</gene>
<dbReference type="EMBL" id="JALNTZ010000004">
    <property type="protein sequence ID" value="KAJ3654067.1"/>
    <property type="molecule type" value="Genomic_DNA"/>
</dbReference>
<evidence type="ECO:0000313" key="2">
    <source>
        <dbReference type="Proteomes" id="UP001168821"/>
    </source>
</evidence>
<organism evidence="1 2">
    <name type="scientific">Zophobas morio</name>
    <dbReference type="NCBI Taxonomy" id="2755281"/>
    <lineage>
        <taxon>Eukaryota</taxon>
        <taxon>Metazoa</taxon>
        <taxon>Ecdysozoa</taxon>
        <taxon>Arthropoda</taxon>
        <taxon>Hexapoda</taxon>
        <taxon>Insecta</taxon>
        <taxon>Pterygota</taxon>
        <taxon>Neoptera</taxon>
        <taxon>Endopterygota</taxon>
        <taxon>Coleoptera</taxon>
        <taxon>Polyphaga</taxon>
        <taxon>Cucujiformia</taxon>
        <taxon>Tenebrionidae</taxon>
        <taxon>Zophobas</taxon>
    </lineage>
</organism>
<dbReference type="Proteomes" id="UP001168821">
    <property type="component" value="Unassembled WGS sequence"/>
</dbReference>
<reference evidence="1" key="1">
    <citation type="journal article" date="2023" name="G3 (Bethesda)">
        <title>Whole genome assemblies of Zophobas morio and Tenebrio molitor.</title>
        <authorList>
            <person name="Kaur S."/>
            <person name="Stinson S.A."/>
            <person name="diCenzo G.C."/>
        </authorList>
    </citation>
    <scope>NUCLEOTIDE SEQUENCE</scope>
    <source>
        <strain evidence="1">QUZm001</strain>
    </source>
</reference>
<accession>A0AA38MF12</accession>
<keyword evidence="2" id="KW-1185">Reference proteome</keyword>
<dbReference type="AlphaFoldDB" id="A0AA38MF12"/>
<proteinExistence type="predicted"/>
<protein>
    <submittedName>
        <fullName evidence="1">Uncharacterized protein</fullName>
    </submittedName>
</protein>
<sequence>MAFLHYDFLICDLQFARSECDFHVINTNLTGILQRLFSPAELSPSPSNRTRARTFFHPEKSHRRRAFSHHHRSRSTGMVSGRHQTWFAPSAPLKLGPFQTGSETVKFQRATVTCALPETCGRIFWPLLGPELQFLEFGAAG</sequence>
<evidence type="ECO:0000313" key="1">
    <source>
        <dbReference type="EMBL" id="KAJ3654067.1"/>
    </source>
</evidence>
<name>A0AA38MF12_9CUCU</name>
<comment type="caution">
    <text evidence="1">The sequence shown here is derived from an EMBL/GenBank/DDBJ whole genome shotgun (WGS) entry which is preliminary data.</text>
</comment>